<keyword evidence="3" id="KW-1185">Reference proteome</keyword>
<evidence type="ECO:0000313" key="2">
    <source>
        <dbReference type="EMBL" id="NYT71524.1"/>
    </source>
</evidence>
<keyword evidence="1" id="KW-0175">Coiled coil</keyword>
<dbReference type="AlphaFoldDB" id="A0A7Z0N5E5"/>
<dbReference type="EMBL" id="JACCGK010000003">
    <property type="protein sequence ID" value="NYT71524.1"/>
    <property type="molecule type" value="Genomic_DNA"/>
</dbReference>
<evidence type="ECO:0000313" key="3">
    <source>
        <dbReference type="Proteomes" id="UP000520876"/>
    </source>
</evidence>
<dbReference type="Proteomes" id="UP000520876">
    <property type="component" value="Unassembled WGS sequence"/>
</dbReference>
<feature type="coiled-coil region" evidence="1">
    <location>
        <begin position="126"/>
        <end position="228"/>
    </location>
</feature>
<proteinExistence type="predicted"/>
<accession>A0A7Z0N5E5</accession>
<reference evidence="2 3" key="1">
    <citation type="submission" date="2020-07" db="EMBL/GenBank/DDBJ databases">
        <title>Halomonas sp. QX-2 draft genome sequence.</title>
        <authorList>
            <person name="Qiu X."/>
        </authorList>
    </citation>
    <scope>NUCLEOTIDE SEQUENCE [LARGE SCALE GENOMIC DNA]</scope>
    <source>
        <strain evidence="2 3">QX-2</strain>
    </source>
</reference>
<gene>
    <name evidence="2" type="ORF">HZU72_03680</name>
</gene>
<evidence type="ECO:0000256" key="1">
    <source>
        <dbReference type="SAM" id="Coils"/>
    </source>
</evidence>
<name>A0A7Z0N5E5_9GAMM</name>
<comment type="caution">
    <text evidence="2">The sequence shown here is derived from an EMBL/GenBank/DDBJ whole genome shotgun (WGS) entry which is preliminary data.</text>
</comment>
<protein>
    <submittedName>
        <fullName evidence="2">Uncharacterized protein</fullName>
    </submittedName>
</protein>
<sequence>MVSAVAGSMLVLSGCVTTGSSLLSGNSSGSSADPRLTQGNDAQFFSRSGYQACAAGAAAGLLGCALTNPGNKTQCMIVAGIGACGVAMGANYYLDQRRSEYANTSERLEAMSADIQEDTRKVIARTETAREVMREDEARLQRIQREIETQQLDQAAAERDLAAIDGNIGILRRELVNMRNKAEEYQEVADAERVEASPEEIARIEQDIDLMNQQVLALQQEVDDLYNMRSAITLG</sequence>
<organism evidence="2 3">
    <name type="scientific">Vreelandella sedimenti</name>
    <dbReference type="NCBI Taxonomy" id="2729618"/>
    <lineage>
        <taxon>Bacteria</taxon>
        <taxon>Pseudomonadati</taxon>
        <taxon>Pseudomonadota</taxon>
        <taxon>Gammaproteobacteria</taxon>
        <taxon>Oceanospirillales</taxon>
        <taxon>Halomonadaceae</taxon>
        <taxon>Vreelandella</taxon>
    </lineage>
</organism>